<feature type="transmembrane region" description="Helical" evidence="14">
    <location>
        <begin position="537"/>
        <end position="560"/>
    </location>
</feature>
<reference evidence="15 16" key="1">
    <citation type="submission" date="2020-06" db="EMBL/GenBank/DDBJ databases">
        <authorList>
            <person name="Li R."/>
            <person name="Bekaert M."/>
        </authorList>
    </citation>
    <scope>NUCLEOTIDE SEQUENCE [LARGE SCALE GENOMIC DNA]</scope>
    <source>
        <strain evidence="16">wild</strain>
    </source>
</reference>
<sequence>MQRISFFIPLALVPLGCFGGVIGFCYNWPEDSNMFGLAVSCPSVDIDSLHMWIGSSIGLWVSIIFLTWYVLFPQWNGMERDQRLFVLPIRDNFFSSLGLLMKRKDETVETKTDRGNGDEENPFVKEIEERKKRKNTKPYVYICGTMWHETRQEMLQLLKSLFRLDFHRSKYKIAEKVFKVDVDYFEHEIHIIFDDAFETDNISRQRLPNEWVKQLVECMEEASTSVARGHLSWDSKPTKTTTPYGGRLNWTMPGGTEMTIHLKDKDKIRHKKRWSQIMYMYYLLGYKMMGINLEDSFFAKETIKRCPYRRIASILNQLPKYNVDKAHNSFILALDGDVDFKPEAVQKLIDKMKKNRKVGAVCGRIRPVGSGPIVWYQQFEYAVGHWLQKTSEHVFGCVLCCPGAFSLFRATALMDDNVMRMYTSPPSEARHFIQYEQGEDRWLCTLMLQQGWEIDYAASADAFTFAPQTFEEFFVQRRRWAPSTLANIIDLLSSWRVTTKVNDNISTLFILYQFIILSSCLLGIGTVTLLITGSFNAVLKITMFDSYVVAVTPVVLYAIICMKCSNDKQIVAARLLSAVYTLVMVIVTVGLFVNLATEKSYSPNFIFVVEIPFIFVFAGFAHPKEMMCLVHGLLYYLMVPSTFITLTVYYICNIHIVSWGTREKKTEDDNIAETESGNSTNSATPPILIKCLQNLGVLALVKERTGLIKQLLGARVEQQSDDNKTKSSILPPLGATPVPRTETRRPAVRQDPDAWQSKEYFGLKGKENIKKEETDFWNEILDKYLIPIVEDKQEKKKIQKELKSLRNNVAFGFLLVNFLFATAIFQLQNNEDQLKSFYILKEYEPLSVTFLVVFALVILLQFIGMLIHRWGTFLHLISSVRLFSKATEEEWAKQALKETENLQSADHEVDYQETISLSTISYDSRVNDFDIISDWEPVRDYPHDDEQTHTEYERNFRRRYETIRRNFGPSKKLNIESMHKHNTDINRTNLYLRTFVRKCRS</sequence>
<evidence type="ECO:0000256" key="5">
    <source>
        <dbReference type="ARBA" id="ARBA00022679"/>
    </source>
</evidence>
<dbReference type="GO" id="GO:0006031">
    <property type="term" value="P:chitin biosynthetic process"/>
    <property type="evidence" value="ECO:0007669"/>
    <property type="project" value="TreeGrafter"/>
</dbReference>
<dbReference type="Gene3D" id="3.90.550.10">
    <property type="entry name" value="Spore Coat Polysaccharide Biosynthesis Protein SpsA, Chain A"/>
    <property type="match status" value="1"/>
</dbReference>
<evidence type="ECO:0000256" key="3">
    <source>
        <dbReference type="ARBA" id="ARBA00022475"/>
    </source>
</evidence>
<feature type="transmembrane region" description="Helical" evidence="14">
    <location>
        <begin position="572"/>
        <end position="595"/>
    </location>
</feature>
<evidence type="ECO:0000256" key="4">
    <source>
        <dbReference type="ARBA" id="ARBA00022676"/>
    </source>
</evidence>
<dbReference type="SUPFAM" id="SSF53448">
    <property type="entry name" value="Nucleotide-diphospho-sugar transferases"/>
    <property type="match status" value="1"/>
</dbReference>
<organism evidence="15 16">
    <name type="scientific">Mytilus coruscus</name>
    <name type="common">Sea mussel</name>
    <dbReference type="NCBI Taxonomy" id="42192"/>
    <lineage>
        <taxon>Eukaryota</taxon>
        <taxon>Metazoa</taxon>
        <taxon>Spiralia</taxon>
        <taxon>Lophotrochozoa</taxon>
        <taxon>Mollusca</taxon>
        <taxon>Bivalvia</taxon>
        <taxon>Autobranchia</taxon>
        <taxon>Pteriomorphia</taxon>
        <taxon>Mytilida</taxon>
        <taxon>Mytiloidea</taxon>
        <taxon>Mytilidae</taxon>
        <taxon>Mytilinae</taxon>
        <taxon>Mytilus</taxon>
    </lineage>
</organism>
<dbReference type="Pfam" id="PF03142">
    <property type="entry name" value="Chitin_synth_2"/>
    <property type="match status" value="1"/>
</dbReference>
<dbReference type="PANTHER" id="PTHR22914:SF42">
    <property type="entry name" value="CHITIN SYNTHASE"/>
    <property type="match status" value="1"/>
</dbReference>
<dbReference type="AlphaFoldDB" id="A0A6J8DTA0"/>
<keyword evidence="4 15" id="KW-0328">Glycosyltransferase</keyword>
<feature type="transmembrane region" description="Helical" evidence="14">
    <location>
        <begin position="7"/>
        <end position="29"/>
    </location>
</feature>
<keyword evidence="16" id="KW-1185">Reference proteome</keyword>
<feature type="transmembrane region" description="Helical" evidence="14">
    <location>
        <begin position="805"/>
        <end position="827"/>
    </location>
</feature>
<evidence type="ECO:0000313" key="15">
    <source>
        <dbReference type="EMBL" id="CAC5410040.1"/>
    </source>
</evidence>
<evidence type="ECO:0000256" key="11">
    <source>
        <dbReference type="ARBA" id="ARBA00046329"/>
    </source>
</evidence>
<gene>
    <name evidence="15" type="ORF">MCOR_43247</name>
</gene>
<feature type="transmembrane region" description="Helical" evidence="14">
    <location>
        <begin position="509"/>
        <end position="531"/>
    </location>
</feature>
<keyword evidence="9 14" id="KW-0472">Membrane</keyword>
<keyword evidence="8" id="KW-0175">Coiled coil</keyword>
<evidence type="ECO:0000256" key="12">
    <source>
        <dbReference type="ARBA" id="ARBA00048014"/>
    </source>
</evidence>
<dbReference type="InterPro" id="IPR004835">
    <property type="entry name" value="Chitin_synth"/>
</dbReference>
<dbReference type="PANTHER" id="PTHR22914">
    <property type="entry name" value="CHITIN SYNTHASE"/>
    <property type="match status" value="1"/>
</dbReference>
<feature type="compositionally biased region" description="Basic and acidic residues" evidence="13">
    <location>
        <begin position="741"/>
        <end position="750"/>
    </location>
</feature>
<dbReference type="EC" id="2.4.1.16" evidence="2"/>
<feature type="transmembrane region" description="Helical" evidence="14">
    <location>
        <begin position="49"/>
        <end position="72"/>
    </location>
</feature>
<keyword evidence="3" id="KW-1003">Cell membrane</keyword>
<evidence type="ECO:0000313" key="16">
    <source>
        <dbReference type="Proteomes" id="UP000507470"/>
    </source>
</evidence>
<dbReference type="CDD" id="cd04190">
    <property type="entry name" value="Chitin_synth_C"/>
    <property type="match status" value="1"/>
</dbReference>
<keyword evidence="5 15" id="KW-0808">Transferase</keyword>
<evidence type="ECO:0000256" key="9">
    <source>
        <dbReference type="ARBA" id="ARBA00023136"/>
    </source>
</evidence>
<evidence type="ECO:0000256" key="13">
    <source>
        <dbReference type="SAM" id="MobiDB-lite"/>
    </source>
</evidence>
<dbReference type="GO" id="GO:0004100">
    <property type="term" value="F:chitin synthase activity"/>
    <property type="evidence" value="ECO:0007669"/>
    <property type="project" value="UniProtKB-EC"/>
</dbReference>
<feature type="transmembrane region" description="Helical" evidence="14">
    <location>
        <begin position="633"/>
        <end position="651"/>
    </location>
</feature>
<evidence type="ECO:0000256" key="8">
    <source>
        <dbReference type="ARBA" id="ARBA00023054"/>
    </source>
</evidence>
<feature type="transmembrane region" description="Helical" evidence="14">
    <location>
        <begin position="601"/>
        <end position="621"/>
    </location>
</feature>
<comment type="subcellular location">
    <subcellularLocation>
        <location evidence="1">Cell membrane</location>
        <topology evidence="1">Multi-pass membrane protein</topology>
    </subcellularLocation>
</comment>
<dbReference type="EMBL" id="CACVKT020007675">
    <property type="protein sequence ID" value="CAC5410040.1"/>
    <property type="molecule type" value="Genomic_DNA"/>
</dbReference>
<keyword evidence="7 14" id="KW-1133">Transmembrane helix</keyword>
<evidence type="ECO:0000256" key="6">
    <source>
        <dbReference type="ARBA" id="ARBA00022692"/>
    </source>
</evidence>
<evidence type="ECO:0000256" key="1">
    <source>
        <dbReference type="ARBA" id="ARBA00004651"/>
    </source>
</evidence>
<name>A0A6J8DTA0_MYTCO</name>
<evidence type="ECO:0000256" key="7">
    <source>
        <dbReference type="ARBA" id="ARBA00022989"/>
    </source>
</evidence>
<dbReference type="InterPro" id="IPR029044">
    <property type="entry name" value="Nucleotide-diphossugar_trans"/>
</dbReference>
<dbReference type="FunFam" id="3.90.550.10:FF:000139">
    <property type="entry name" value="Chitin synthase 8"/>
    <property type="match status" value="1"/>
</dbReference>
<keyword evidence="6 14" id="KW-0812">Transmembrane</keyword>
<feature type="region of interest" description="Disordered" evidence="13">
    <location>
        <begin position="722"/>
        <end position="750"/>
    </location>
</feature>
<evidence type="ECO:0000256" key="10">
    <source>
        <dbReference type="ARBA" id="ARBA00023180"/>
    </source>
</evidence>
<accession>A0A6J8DTA0</accession>
<proteinExistence type="inferred from homology"/>
<protein>
    <recommendedName>
        <fullName evidence="2">chitin synthase</fullName>
        <ecNumber evidence="2">2.4.1.16</ecNumber>
    </recommendedName>
</protein>
<dbReference type="OrthoDB" id="370884at2759"/>
<keyword evidence="10" id="KW-0325">Glycoprotein</keyword>
<dbReference type="GO" id="GO:0005886">
    <property type="term" value="C:plasma membrane"/>
    <property type="evidence" value="ECO:0007669"/>
    <property type="project" value="UniProtKB-SubCell"/>
</dbReference>
<dbReference type="Proteomes" id="UP000507470">
    <property type="component" value="Unassembled WGS sequence"/>
</dbReference>
<evidence type="ECO:0000256" key="2">
    <source>
        <dbReference type="ARBA" id="ARBA00012543"/>
    </source>
</evidence>
<feature type="transmembrane region" description="Helical" evidence="14">
    <location>
        <begin position="847"/>
        <end position="867"/>
    </location>
</feature>
<comment type="similarity">
    <text evidence="11">Belongs to the chitin synthase family. Class IV subfamily.</text>
</comment>
<comment type="catalytic activity">
    <reaction evidence="12">
        <text>[(1-&gt;4)-N-acetyl-beta-D-glucosaminyl](n) + UDP-N-acetyl-alpha-D-glucosamine = [(1-&gt;4)-N-acetyl-beta-D-glucosaminyl](n+1) + UDP + H(+)</text>
        <dbReference type="Rhea" id="RHEA:16637"/>
        <dbReference type="Rhea" id="RHEA-COMP:9593"/>
        <dbReference type="Rhea" id="RHEA-COMP:9595"/>
        <dbReference type="ChEBI" id="CHEBI:15378"/>
        <dbReference type="ChEBI" id="CHEBI:17029"/>
        <dbReference type="ChEBI" id="CHEBI:57705"/>
        <dbReference type="ChEBI" id="CHEBI:58223"/>
        <dbReference type="EC" id="2.4.1.16"/>
    </reaction>
</comment>
<evidence type="ECO:0000256" key="14">
    <source>
        <dbReference type="SAM" id="Phobius"/>
    </source>
</evidence>